<dbReference type="EMBL" id="JACWMW010000002">
    <property type="protein sequence ID" value="MBD1385726.1"/>
    <property type="molecule type" value="Genomic_DNA"/>
</dbReference>
<dbReference type="Proteomes" id="UP000618754">
    <property type="component" value="Unassembled WGS sequence"/>
</dbReference>
<protein>
    <submittedName>
        <fullName evidence="2">AAA family ATPase</fullName>
    </submittedName>
</protein>
<sequence>MQKETLIEQARKLINDFTGIKKVSKADLAKKLNISDAVLTFIKQGQAEKLSVEMLNSIIAQLQPGSGFNLVGTSNYNSIQNICLKTQNSRQLNVVIGYTGAGKSVALNDYYRSKERVYYMVCKNSMNRRQFLCAILAEMGVNFMGNVYDMVNKIVDLLNEQPNTLLIIDEAGKVSTNVILDLHDIRNATMYSAGILLAGCEYFQTNIEKAVTKEKIGYPEFHSRVTNWNVLNRPTKAEVTAICQANGLTDEATIKELHRIPNYRLLYNAITNETDN</sequence>
<comment type="caution">
    <text evidence="2">The sequence shown here is derived from an EMBL/GenBank/DDBJ whole genome shotgun (WGS) entry which is preliminary data.</text>
</comment>
<accession>A0ABR7X5F9</accession>
<dbReference type="SUPFAM" id="SSF52540">
    <property type="entry name" value="P-loop containing nucleoside triphosphate hydrolases"/>
    <property type="match status" value="1"/>
</dbReference>
<dbReference type="Gene3D" id="3.40.50.300">
    <property type="entry name" value="P-loop containing nucleotide triphosphate hydrolases"/>
    <property type="match status" value="1"/>
</dbReference>
<evidence type="ECO:0000313" key="3">
    <source>
        <dbReference type="Proteomes" id="UP000618754"/>
    </source>
</evidence>
<dbReference type="Pfam" id="PF13401">
    <property type="entry name" value="AAA_22"/>
    <property type="match status" value="1"/>
</dbReference>
<gene>
    <name evidence="2" type="ORF">IDJ75_10590</name>
</gene>
<keyword evidence="3" id="KW-1185">Reference proteome</keyword>
<organism evidence="2 3">
    <name type="scientific">Mucilaginibacter rigui</name>
    <dbReference type="NCBI Taxonomy" id="534635"/>
    <lineage>
        <taxon>Bacteria</taxon>
        <taxon>Pseudomonadati</taxon>
        <taxon>Bacteroidota</taxon>
        <taxon>Sphingobacteriia</taxon>
        <taxon>Sphingobacteriales</taxon>
        <taxon>Sphingobacteriaceae</taxon>
        <taxon>Mucilaginibacter</taxon>
    </lineage>
</organism>
<dbReference type="InterPro" id="IPR027417">
    <property type="entry name" value="P-loop_NTPase"/>
</dbReference>
<dbReference type="PANTHER" id="PTHR35894">
    <property type="entry name" value="GENERAL SECRETION PATHWAY PROTEIN A-RELATED"/>
    <property type="match status" value="1"/>
</dbReference>
<feature type="domain" description="ORC1/DEAH AAA+ ATPase" evidence="1">
    <location>
        <begin position="89"/>
        <end position="204"/>
    </location>
</feature>
<reference evidence="2 3" key="1">
    <citation type="submission" date="2020-09" db="EMBL/GenBank/DDBJ databases">
        <title>Novel species of Mucilaginibacter isolated from a glacier on the Tibetan Plateau.</title>
        <authorList>
            <person name="Liu Q."/>
            <person name="Xin Y.-H."/>
        </authorList>
    </citation>
    <scope>NUCLEOTIDE SEQUENCE [LARGE SCALE GENOMIC DNA]</scope>
    <source>
        <strain evidence="2 3">CGMCC 1.13878</strain>
    </source>
</reference>
<dbReference type="InterPro" id="IPR049945">
    <property type="entry name" value="AAA_22"/>
</dbReference>
<proteinExistence type="predicted"/>
<dbReference type="InterPro" id="IPR052026">
    <property type="entry name" value="ExeA_AAA_ATPase_DNA-bind"/>
</dbReference>
<name>A0ABR7X5F9_9SPHI</name>
<evidence type="ECO:0000259" key="1">
    <source>
        <dbReference type="Pfam" id="PF13401"/>
    </source>
</evidence>
<dbReference type="PANTHER" id="PTHR35894:SF5">
    <property type="entry name" value="MU-LIKE PROPHAGE FLUMU DNA TRANSPOSITION PROTEIN B"/>
    <property type="match status" value="1"/>
</dbReference>
<dbReference type="RefSeq" id="WP_191175584.1">
    <property type="nucleotide sequence ID" value="NZ_JACWMW010000002.1"/>
</dbReference>
<evidence type="ECO:0000313" key="2">
    <source>
        <dbReference type="EMBL" id="MBD1385726.1"/>
    </source>
</evidence>